<dbReference type="GO" id="GO:0016747">
    <property type="term" value="F:acyltransferase activity, transferring groups other than amino-acyl groups"/>
    <property type="evidence" value="ECO:0007669"/>
    <property type="project" value="TreeGrafter"/>
</dbReference>
<evidence type="ECO:0000313" key="6">
    <source>
        <dbReference type="Proteomes" id="UP000604825"/>
    </source>
</evidence>
<evidence type="ECO:0000313" key="5">
    <source>
        <dbReference type="EMBL" id="CAD6222622.1"/>
    </source>
</evidence>
<sequence length="423" mass="45616">MVGRRRLQRRRRVLRSWLARPANHFFPLAGRIASNPCSGLPELHCGNQGAELVVGEARVALASLDYSTQAASLERIVLPYGGEDDGVALSVQLVSFACGGFAVSWCTDHVLVDGTALCMLVGAWSELARSGTLAVGSQPNHDRSVFRPRAPPSYGAALDESFTPLPDAHDPSNRQQVDDGDNSIVKRLYYVEARDVARLRDAATSRDREGQRAASCVEAVSAYLWKALAGFVVGTAHDRCSVGLVVDGRRRFTSPGLRAYMRSYVGNVSTLVVREASAQELVRTPLPEVAAMVREAVSAPAYDEHFQELVDWVEEHKGPRRYAQTASQGLGSPAVIISSFLGVNTDFGFGHAAVMLPMAAARLSSGFVRIMAAPGGRGSSWIVGASLRPRLAAALIDSVIFKPLTAEHLGLRLLATQDRKSRL</sequence>
<dbReference type="EMBL" id="CAJGYO010000004">
    <property type="protein sequence ID" value="CAD6222622.1"/>
    <property type="molecule type" value="Genomic_DNA"/>
</dbReference>
<dbReference type="InterPro" id="IPR023213">
    <property type="entry name" value="CAT-like_dom_sf"/>
</dbReference>
<organism evidence="5 6">
    <name type="scientific">Miscanthus lutarioriparius</name>
    <dbReference type="NCBI Taxonomy" id="422564"/>
    <lineage>
        <taxon>Eukaryota</taxon>
        <taxon>Viridiplantae</taxon>
        <taxon>Streptophyta</taxon>
        <taxon>Embryophyta</taxon>
        <taxon>Tracheophyta</taxon>
        <taxon>Spermatophyta</taxon>
        <taxon>Magnoliopsida</taxon>
        <taxon>Liliopsida</taxon>
        <taxon>Poales</taxon>
        <taxon>Poaceae</taxon>
        <taxon>PACMAD clade</taxon>
        <taxon>Panicoideae</taxon>
        <taxon>Andropogonodae</taxon>
        <taxon>Andropogoneae</taxon>
        <taxon>Saccharinae</taxon>
        <taxon>Miscanthus</taxon>
    </lineage>
</organism>
<comment type="caution">
    <text evidence="5">The sequence shown here is derived from an EMBL/GenBank/DDBJ whole genome shotgun (WGS) entry which is preliminary data.</text>
</comment>
<dbReference type="Pfam" id="PF02458">
    <property type="entry name" value="Transferase"/>
    <property type="match status" value="1"/>
</dbReference>
<evidence type="ECO:0000256" key="4">
    <source>
        <dbReference type="SAM" id="MobiDB-lite"/>
    </source>
</evidence>
<dbReference type="AlphaFoldDB" id="A0A811NBN5"/>
<reference evidence="5" key="1">
    <citation type="submission" date="2020-10" db="EMBL/GenBank/DDBJ databases">
        <authorList>
            <person name="Han B."/>
            <person name="Lu T."/>
            <person name="Zhao Q."/>
            <person name="Huang X."/>
            <person name="Zhao Y."/>
        </authorList>
    </citation>
    <scope>NUCLEOTIDE SEQUENCE</scope>
</reference>
<evidence type="ECO:0000256" key="2">
    <source>
        <dbReference type="ARBA" id="ARBA00022679"/>
    </source>
</evidence>
<dbReference type="PANTHER" id="PTHR31642">
    <property type="entry name" value="TRICHOTHECENE 3-O-ACETYLTRANSFERASE"/>
    <property type="match status" value="1"/>
</dbReference>
<protein>
    <submittedName>
        <fullName evidence="5">Uncharacterized protein</fullName>
    </submittedName>
</protein>
<dbReference type="InterPro" id="IPR050317">
    <property type="entry name" value="Plant_Fungal_Acyltransferase"/>
</dbReference>
<dbReference type="Proteomes" id="UP000604825">
    <property type="component" value="Unassembled WGS sequence"/>
</dbReference>
<dbReference type="OrthoDB" id="647894at2759"/>
<accession>A0A811NBN5</accession>
<proteinExistence type="inferred from homology"/>
<keyword evidence="6" id="KW-1185">Reference proteome</keyword>
<evidence type="ECO:0000256" key="1">
    <source>
        <dbReference type="ARBA" id="ARBA00009861"/>
    </source>
</evidence>
<keyword evidence="3" id="KW-0012">Acyltransferase</keyword>
<dbReference type="Gene3D" id="3.30.559.10">
    <property type="entry name" value="Chloramphenicol acetyltransferase-like domain"/>
    <property type="match status" value="2"/>
</dbReference>
<dbReference type="PANTHER" id="PTHR31642:SF160">
    <property type="entry name" value="HXXXD-TYPE ACYL-TRANSFERASE FAMILY PROTEIN"/>
    <property type="match status" value="1"/>
</dbReference>
<feature type="region of interest" description="Disordered" evidence="4">
    <location>
        <begin position="160"/>
        <end position="179"/>
    </location>
</feature>
<evidence type="ECO:0000256" key="3">
    <source>
        <dbReference type="ARBA" id="ARBA00023315"/>
    </source>
</evidence>
<name>A0A811NBN5_9POAL</name>
<comment type="similarity">
    <text evidence="1">Belongs to the plant acyltransferase family.</text>
</comment>
<keyword evidence="2" id="KW-0808">Transferase</keyword>
<gene>
    <name evidence="5" type="ORF">NCGR_LOCUS15190</name>
</gene>